<reference evidence="1" key="1">
    <citation type="submission" date="2022-03" db="EMBL/GenBank/DDBJ databases">
        <title>Genomic analyses of argali, domestic sheep and their hybrids provide insights into chromosomal evolution, heterosis and genetic basis of agronomic traits.</title>
        <authorList>
            <person name="Li M."/>
        </authorList>
    </citation>
    <scope>NUCLEOTIDE SEQUENCE</scope>
    <source>
        <strain evidence="1">F1 hybrid</strain>
    </source>
</reference>
<sequence>METLQRIPCLHSPLPLLHSSVLLCFPSNCLNCLISWYLQSSSCPAWIHALLIYYPNSVFQDLLNSTAAGVQTWWIQGDSKVGTGSASLEKCIFNHRYREIRNG</sequence>
<protein>
    <submittedName>
        <fullName evidence="1">Uncharacterized protein</fullName>
    </submittedName>
</protein>
<accession>A0ACB9UBX8</accession>
<keyword evidence="2" id="KW-1185">Reference proteome</keyword>
<evidence type="ECO:0000313" key="1">
    <source>
        <dbReference type="EMBL" id="KAI4563897.1"/>
    </source>
</evidence>
<proteinExistence type="predicted"/>
<dbReference type="Proteomes" id="UP001057279">
    <property type="component" value="Linkage Group LG20"/>
</dbReference>
<gene>
    <name evidence="1" type="ORF">MJG53_016471</name>
</gene>
<evidence type="ECO:0000313" key="2">
    <source>
        <dbReference type="Proteomes" id="UP001057279"/>
    </source>
</evidence>
<name>A0ACB9UBX8_9CETA</name>
<dbReference type="EMBL" id="CM043045">
    <property type="protein sequence ID" value="KAI4563897.1"/>
    <property type="molecule type" value="Genomic_DNA"/>
</dbReference>
<comment type="caution">
    <text evidence="1">The sequence shown here is derived from an EMBL/GenBank/DDBJ whole genome shotgun (WGS) entry which is preliminary data.</text>
</comment>
<organism evidence="1 2">
    <name type="scientific">Ovis ammon polii x Ovis aries</name>
    <dbReference type="NCBI Taxonomy" id="2918886"/>
    <lineage>
        <taxon>Eukaryota</taxon>
        <taxon>Metazoa</taxon>
        <taxon>Chordata</taxon>
        <taxon>Craniata</taxon>
        <taxon>Vertebrata</taxon>
        <taxon>Euteleostomi</taxon>
        <taxon>Mammalia</taxon>
        <taxon>Eutheria</taxon>
        <taxon>Laurasiatheria</taxon>
        <taxon>Artiodactyla</taxon>
        <taxon>Ruminantia</taxon>
        <taxon>Pecora</taxon>
        <taxon>Bovidae</taxon>
        <taxon>Caprinae</taxon>
        <taxon>Ovis</taxon>
    </lineage>
</organism>